<proteinExistence type="predicted"/>
<evidence type="ECO:0000313" key="2">
    <source>
        <dbReference type="EMBL" id="CAF4203885.1"/>
    </source>
</evidence>
<reference evidence="2" key="1">
    <citation type="submission" date="2021-02" db="EMBL/GenBank/DDBJ databases">
        <authorList>
            <person name="Nowell W R."/>
        </authorList>
    </citation>
    <scope>NUCLEOTIDE SEQUENCE</scope>
</reference>
<feature type="non-terminal residue" evidence="2">
    <location>
        <position position="1"/>
    </location>
</feature>
<organism evidence="2 3">
    <name type="scientific">Adineta steineri</name>
    <dbReference type="NCBI Taxonomy" id="433720"/>
    <lineage>
        <taxon>Eukaryota</taxon>
        <taxon>Metazoa</taxon>
        <taxon>Spiralia</taxon>
        <taxon>Gnathifera</taxon>
        <taxon>Rotifera</taxon>
        <taxon>Eurotatoria</taxon>
        <taxon>Bdelloidea</taxon>
        <taxon>Adinetida</taxon>
        <taxon>Adinetidae</taxon>
        <taxon>Adineta</taxon>
    </lineage>
</organism>
<name>A0A820B9S8_9BILA</name>
<sequence>ITTSSATTTTATATTTSTTAAPATTTKHSGAFTVQESPLFITLLLSSVLLVTKIIF</sequence>
<dbReference type="Proteomes" id="UP000663844">
    <property type="component" value="Unassembled WGS sequence"/>
</dbReference>
<evidence type="ECO:0000256" key="1">
    <source>
        <dbReference type="SAM" id="MobiDB-lite"/>
    </source>
</evidence>
<dbReference type="EMBL" id="CAJOAZ010009442">
    <property type="protein sequence ID" value="CAF4203885.1"/>
    <property type="molecule type" value="Genomic_DNA"/>
</dbReference>
<accession>A0A820B9S8</accession>
<dbReference type="AlphaFoldDB" id="A0A820B9S8"/>
<evidence type="ECO:0000313" key="3">
    <source>
        <dbReference type="Proteomes" id="UP000663844"/>
    </source>
</evidence>
<comment type="caution">
    <text evidence="2">The sequence shown here is derived from an EMBL/GenBank/DDBJ whole genome shotgun (WGS) entry which is preliminary data.</text>
</comment>
<protein>
    <submittedName>
        <fullName evidence="2">Uncharacterized protein</fullName>
    </submittedName>
</protein>
<gene>
    <name evidence="2" type="ORF">OXD698_LOCUS40980</name>
</gene>
<feature type="region of interest" description="Disordered" evidence="1">
    <location>
        <begin position="1"/>
        <end position="25"/>
    </location>
</feature>